<feature type="signal peptide" evidence="3">
    <location>
        <begin position="1"/>
        <end position="18"/>
    </location>
</feature>
<keyword evidence="2" id="KW-0472">Membrane</keyword>
<gene>
    <name evidence="4" type="ORF">GCN75_02280</name>
</gene>
<dbReference type="EMBL" id="WFLI01000002">
    <property type="protein sequence ID" value="KAB8066545.1"/>
    <property type="molecule type" value="Genomic_DNA"/>
</dbReference>
<evidence type="ECO:0000313" key="4">
    <source>
        <dbReference type="EMBL" id="KAB8066545.1"/>
    </source>
</evidence>
<keyword evidence="3" id="KW-0732">Signal</keyword>
<feature type="compositionally biased region" description="Basic and acidic residues" evidence="1">
    <location>
        <begin position="484"/>
        <end position="494"/>
    </location>
</feature>
<sequence>MKSSLLFCSMLVMGAALAAPTGQVPDRPHDYGWSMPVHVPAGAGIVQLPLPREVYLHASSASLADVRLFDGDGKRLAYAMVAPSAQSAMQRTDIAARIFPVTGTSSLGVQGIDIRTADDGRLLSVSTRAGTTAGTAALQALILDLGKQAQGSHIAALRFTAPARTDNYSAQVLLEVSDDLKQWDAIGTTTLNWLSNNDTQTLANDSIAFAPRPFRYARLSWQAGEPRAFAAIAAQAVSETEVAAPRAAIVLQGVPGQQDHEWRYPAPIAIPADSIALQFTQSNVVLPVTLGVYRQNSYVPRHRLHLRQQTQPVQGPYFDALLSTTFYRIGLDGKERISGDLAMPVTQTALWVMQTPTEHPLSAGNAPALRLGWTPATMVLLASGKPPYQLAFGKSNAAAVAQPLSQVAPGFQADELLALKTASTGPLQANGNKAPAPAASQDAAPWRLAALWGALLLGVGVLGFFAWRLLTQMKQEQTDPEQAGQEHADQEKTDGGTQRG</sequence>
<organism evidence="4 5">
    <name type="scientific">Janthinobacterium violaceinigrum</name>
    <dbReference type="NCBI Taxonomy" id="2654252"/>
    <lineage>
        <taxon>Bacteria</taxon>
        <taxon>Pseudomonadati</taxon>
        <taxon>Pseudomonadota</taxon>
        <taxon>Betaproteobacteria</taxon>
        <taxon>Burkholderiales</taxon>
        <taxon>Oxalobacteraceae</taxon>
        <taxon>Janthinobacterium</taxon>
    </lineage>
</organism>
<comment type="caution">
    <text evidence="4">The sequence shown here is derived from an EMBL/GenBank/DDBJ whole genome shotgun (WGS) entry which is preliminary data.</text>
</comment>
<protein>
    <submittedName>
        <fullName evidence="4">DUF3999 family protein</fullName>
    </submittedName>
</protein>
<feature type="transmembrane region" description="Helical" evidence="2">
    <location>
        <begin position="446"/>
        <end position="467"/>
    </location>
</feature>
<name>A0A6I1I6K5_9BURK</name>
<evidence type="ECO:0000256" key="1">
    <source>
        <dbReference type="SAM" id="MobiDB-lite"/>
    </source>
</evidence>
<keyword evidence="2" id="KW-1133">Transmembrane helix</keyword>
<dbReference type="InterPro" id="IPR025060">
    <property type="entry name" value="DUF3999"/>
</dbReference>
<evidence type="ECO:0000313" key="5">
    <source>
        <dbReference type="Proteomes" id="UP000468717"/>
    </source>
</evidence>
<feature type="chain" id="PRO_5026171910" evidence="3">
    <location>
        <begin position="19"/>
        <end position="500"/>
    </location>
</feature>
<dbReference type="AlphaFoldDB" id="A0A6I1I6K5"/>
<dbReference type="Gene3D" id="2.60.120.260">
    <property type="entry name" value="Galactose-binding domain-like"/>
    <property type="match status" value="1"/>
</dbReference>
<proteinExistence type="predicted"/>
<dbReference type="Proteomes" id="UP000468717">
    <property type="component" value="Unassembled WGS sequence"/>
</dbReference>
<dbReference type="RefSeq" id="WP_152281159.1">
    <property type="nucleotide sequence ID" value="NZ_WFLI01000002.1"/>
</dbReference>
<evidence type="ECO:0000256" key="2">
    <source>
        <dbReference type="SAM" id="Phobius"/>
    </source>
</evidence>
<evidence type="ECO:0000256" key="3">
    <source>
        <dbReference type="SAM" id="SignalP"/>
    </source>
</evidence>
<dbReference type="Pfam" id="PF13163">
    <property type="entry name" value="DUF3999"/>
    <property type="match status" value="1"/>
</dbReference>
<keyword evidence="2" id="KW-0812">Transmembrane</keyword>
<feature type="region of interest" description="Disordered" evidence="1">
    <location>
        <begin position="476"/>
        <end position="500"/>
    </location>
</feature>
<accession>A0A6I1I6K5</accession>
<reference evidence="4 5" key="1">
    <citation type="submission" date="2019-10" db="EMBL/GenBank/DDBJ databases">
        <title>Three novel species isolated from a subtropical stream in China.</title>
        <authorList>
            <person name="Lu H."/>
        </authorList>
    </citation>
    <scope>NUCLEOTIDE SEQUENCE [LARGE SCALE GENOMIC DNA]</scope>
    <source>
        <strain evidence="4 5">FT13W</strain>
    </source>
</reference>
<keyword evidence="5" id="KW-1185">Reference proteome</keyword>